<comment type="caution">
    <text evidence="7">The sequence shown here is derived from an EMBL/GenBank/DDBJ whole genome shotgun (WGS) entry which is preliminary data.</text>
</comment>
<dbReference type="Proteomes" id="UP000285138">
    <property type="component" value="Unassembled WGS sequence"/>
</dbReference>
<keyword evidence="2 5" id="KW-0812">Transmembrane</keyword>
<evidence type="ECO:0000256" key="3">
    <source>
        <dbReference type="ARBA" id="ARBA00022989"/>
    </source>
</evidence>
<accession>A0A424YEQ2</accession>
<feature type="transmembrane region" description="Helical" evidence="5">
    <location>
        <begin position="6"/>
        <end position="27"/>
    </location>
</feature>
<feature type="domain" description="DUF5698" evidence="6">
    <location>
        <begin position="20"/>
        <end position="76"/>
    </location>
</feature>
<dbReference type="EMBL" id="QZAA01000131">
    <property type="protein sequence ID" value="RQD76079.1"/>
    <property type="molecule type" value="Genomic_DNA"/>
</dbReference>
<keyword evidence="3 5" id="KW-1133">Transmembrane helix</keyword>
<evidence type="ECO:0000256" key="5">
    <source>
        <dbReference type="SAM" id="Phobius"/>
    </source>
</evidence>
<gene>
    <name evidence="7" type="ORF">D5R97_04880</name>
</gene>
<evidence type="ECO:0000256" key="2">
    <source>
        <dbReference type="ARBA" id="ARBA00022692"/>
    </source>
</evidence>
<dbReference type="AlphaFoldDB" id="A0A424YEQ2"/>
<organism evidence="7 8">
    <name type="scientific">Candidatus Syntrophonatronum acetioxidans</name>
    <dbReference type="NCBI Taxonomy" id="1795816"/>
    <lineage>
        <taxon>Bacteria</taxon>
        <taxon>Bacillati</taxon>
        <taxon>Bacillota</taxon>
        <taxon>Clostridia</taxon>
        <taxon>Eubacteriales</taxon>
        <taxon>Syntrophomonadaceae</taxon>
        <taxon>Candidatus Syntrophonatronum</taxon>
    </lineage>
</organism>
<dbReference type="InterPro" id="IPR044035">
    <property type="entry name" value="DUF5698"/>
</dbReference>
<name>A0A424YEQ2_9FIRM</name>
<dbReference type="PANTHER" id="PTHR40060:SF1">
    <property type="entry name" value="UPF0316 PROTEIN YEBE"/>
    <property type="match status" value="1"/>
</dbReference>
<evidence type="ECO:0000259" key="6">
    <source>
        <dbReference type="Pfam" id="PF18955"/>
    </source>
</evidence>
<dbReference type="PANTHER" id="PTHR40060">
    <property type="entry name" value="UPF0316 PROTEIN YEBE"/>
    <property type="match status" value="1"/>
</dbReference>
<protein>
    <recommendedName>
        <fullName evidence="6">DUF5698 domain-containing protein</fullName>
    </recommendedName>
</protein>
<feature type="transmembrane region" description="Helical" evidence="5">
    <location>
        <begin position="59"/>
        <end position="79"/>
    </location>
</feature>
<dbReference type="InterPro" id="IPR022930">
    <property type="entry name" value="UPF0316"/>
</dbReference>
<evidence type="ECO:0000313" key="7">
    <source>
        <dbReference type="EMBL" id="RQD76079.1"/>
    </source>
</evidence>
<proteinExistence type="predicted"/>
<sequence length="172" mass="19056">MFIEILIIIIIMAVANCLGTLKTIFVAKKFLHPVYLIVFVDAVIFAMVITKVVAEEQGLYYVAAFALGKSIGVYLGGLVENRAALGLLEADIYYNDKAKMSSLADQLRGAGYSVNTHVAFGFSGKKRYVVETILKRKNLKSFKNLVEGKKGKEPTMVIKEINAVYGRLRENI</sequence>
<evidence type="ECO:0000313" key="8">
    <source>
        <dbReference type="Proteomes" id="UP000285138"/>
    </source>
</evidence>
<keyword evidence="1" id="KW-1003">Cell membrane</keyword>
<evidence type="ECO:0000256" key="1">
    <source>
        <dbReference type="ARBA" id="ARBA00022475"/>
    </source>
</evidence>
<dbReference type="Pfam" id="PF18955">
    <property type="entry name" value="DUF5698"/>
    <property type="match status" value="1"/>
</dbReference>
<reference evidence="7 8" key="1">
    <citation type="submission" date="2018-08" db="EMBL/GenBank/DDBJ databases">
        <title>The metabolism and importance of syntrophic acetate oxidation coupled to methane or sulfide production in haloalkaline environments.</title>
        <authorList>
            <person name="Timmers P.H.A."/>
            <person name="Vavourakis C.D."/>
            <person name="Sorokin D.Y."/>
            <person name="Sinninghe Damste J.S."/>
            <person name="Muyzer G."/>
            <person name="Stams A.J.M."/>
            <person name="Plugge C.M."/>
        </authorList>
    </citation>
    <scope>NUCLEOTIDE SEQUENCE [LARGE SCALE GENOMIC DNA]</scope>
    <source>
        <strain evidence="7">MSAO_Bac1</strain>
    </source>
</reference>
<keyword evidence="4 5" id="KW-0472">Membrane</keyword>
<evidence type="ECO:0000256" key="4">
    <source>
        <dbReference type="ARBA" id="ARBA00023136"/>
    </source>
</evidence>
<feature type="transmembrane region" description="Helical" evidence="5">
    <location>
        <begin position="34"/>
        <end position="53"/>
    </location>
</feature>